<dbReference type="GO" id="GO:0005829">
    <property type="term" value="C:cytosol"/>
    <property type="evidence" value="ECO:0007669"/>
    <property type="project" value="TreeGrafter"/>
</dbReference>
<dbReference type="Pfam" id="PF00908">
    <property type="entry name" value="dTDP_sugar_isom"/>
    <property type="match status" value="1"/>
</dbReference>
<dbReference type="GO" id="GO:0008830">
    <property type="term" value="F:dTDP-4-dehydrorhamnose 3,5-epimerase activity"/>
    <property type="evidence" value="ECO:0007669"/>
    <property type="project" value="InterPro"/>
</dbReference>
<dbReference type="AlphaFoldDB" id="A0A4P7SQE1"/>
<dbReference type="Gene3D" id="2.60.120.10">
    <property type="entry name" value="Jelly Rolls"/>
    <property type="match status" value="1"/>
</dbReference>
<dbReference type="PANTHER" id="PTHR21047">
    <property type="entry name" value="DTDP-6-DEOXY-D-GLUCOSE-3,5 EPIMERASE"/>
    <property type="match status" value="1"/>
</dbReference>
<dbReference type="GO" id="GO:0019305">
    <property type="term" value="P:dTDP-rhamnose biosynthetic process"/>
    <property type="evidence" value="ECO:0007669"/>
    <property type="project" value="TreeGrafter"/>
</dbReference>
<dbReference type="PANTHER" id="PTHR21047:SF2">
    <property type="entry name" value="THYMIDINE DIPHOSPHO-4-KETO-RHAMNOSE 3,5-EPIMERASE"/>
    <property type="match status" value="1"/>
</dbReference>
<feature type="site" description="Participates in a stacking interaction with the thymidine ring of dTDP-4-oxo-6-deoxyglucose" evidence="3">
    <location>
        <position position="130"/>
    </location>
</feature>
<gene>
    <name evidence="4" type="ORF">E5225_05780</name>
</gene>
<evidence type="ECO:0000313" key="4">
    <source>
        <dbReference type="EMBL" id="QCB95224.1"/>
    </source>
</evidence>
<dbReference type="InterPro" id="IPR000888">
    <property type="entry name" value="RmlC-like"/>
</dbReference>
<feature type="active site" description="Proton donor" evidence="2">
    <location>
        <position position="124"/>
    </location>
</feature>
<organism evidence="4 5">
    <name type="scientific">Cellulomonas shaoxiangyii</name>
    <dbReference type="NCBI Taxonomy" id="2566013"/>
    <lineage>
        <taxon>Bacteria</taxon>
        <taxon>Bacillati</taxon>
        <taxon>Actinomycetota</taxon>
        <taxon>Actinomycetes</taxon>
        <taxon>Micrococcales</taxon>
        <taxon>Cellulomonadaceae</taxon>
        <taxon>Cellulomonas</taxon>
    </lineage>
</organism>
<protein>
    <submittedName>
        <fullName evidence="4">dTDP-4-keto-6-deoxy-D-glucose epimerase</fullName>
    </submittedName>
</protein>
<dbReference type="SUPFAM" id="SSF51182">
    <property type="entry name" value="RmlC-like cupins"/>
    <property type="match status" value="1"/>
</dbReference>
<keyword evidence="5" id="KW-1185">Reference proteome</keyword>
<accession>A0A4P7SQE1</accession>
<evidence type="ECO:0000256" key="3">
    <source>
        <dbReference type="PIRSR" id="PIRSR600888-3"/>
    </source>
</evidence>
<dbReference type="OrthoDB" id="9800680at2"/>
<dbReference type="InterPro" id="IPR011051">
    <property type="entry name" value="RmlC_Cupin_sf"/>
</dbReference>
<dbReference type="Proteomes" id="UP000296469">
    <property type="component" value="Chromosome"/>
</dbReference>
<proteinExistence type="inferred from homology"/>
<dbReference type="KEGG" id="celz:E5225_05780"/>
<dbReference type="InterPro" id="IPR014710">
    <property type="entry name" value="RmlC-like_jellyroll"/>
</dbReference>
<reference evidence="4 5" key="1">
    <citation type="submission" date="2019-04" db="EMBL/GenBank/DDBJ databases">
        <title>Isolation and identification of Cellulomonas shaoxiangyii sp. Nov. isolated from feces of the Tibetan antelopes (Pantholops hodgsonii) in the Qinghai-Tibet plateau of China.</title>
        <authorList>
            <person name="Tian Z."/>
        </authorList>
    </citation>
    <scope>NUCLEOTIDE SEQUENCE [LARGE SCALE GENOMIC DNA]</scope>
    <source>
        <strain evidence="4 5">Z28</strain>
    </source>
</reference>
<evidence type="ECO:0000313" key="5">
    <source>
        <dbReference type="Proteomes" id="UP000296469"/>
    </source>
</evidence>
<dbReference type="EMBL" id="CP039291">
    <property type="protein sequence ID" value="QCB95224.1"/>
    <property type="molecule type" value="Genomic_DNA"/>
</dbReference>
<comment type="similarity">
    <text evidence="1">Belongs to the dTDP-4-dehydrorhamnose 3,5-epimerase family.</text>
</comment>
<dbReference type="GO" id="GO:0000271">
    <property type="term" value="P:polysaccharide biosynthetic process"/>
    <property type="evidence" value="ECO:0007669"/>
    <property type="project" value="TreeGrafter"/>
</dbReference>
<evidence type="ECO:0000256" key="2">
    <source>
        <dbReference type="PIRSR" id="PIRSR600888-1"/>
    </source>
</evidence>
<evidence type="ECO:0000256" key="1">
    <source>
        <dbReference type="ARBA" id="ARBA00010154"/>
    </source>
</evidence>
<dbReference type="CDD" id="cd00438">
    <property type="entry name" value="cupin_RmlC"/>
    <property type="match status" value="1"/>
</dbReference>
<name>A0A4P7SQE1_9CELL</name>
<feature type="active site" description="Proton acceptor" evidence="2">
    <location>
        <position position="54"/>
    </location>
</feature>
<sequence length="176" mass="18583">MPGVGLLVTPFHSDRRGSFTKPYAPDALAAAGIDMGVAEVYWSSSHPGTVRGLHFQTPPTAVAKIVFAVTGRVTDVVVDLRVGSPTYGQHARFDLTPGAGSVVVPVGCAHGFEVVGDDDAVLCYLQDVPFDPATDAGVRWDSAGIAWETTEPITSDRDAGLPRLEEFASPFVWDAA</sequence>